<sequence length="405" mass="48104">MDNDFKQQLILQPVGEEHLAQYDELLSYVFQVTESDIENSGYENKREMVRAKKPVLEQSKVFGWFHDEKLISQIAIYPCEVNIHGKLFQMGGVTGVGTYPEYANHGLMKDLIKKALVQMREDHQWISYLYPYNIPYYRRKGWEIMSDKLSFKIKDTQLPKQVELPGIVERREVDDPDVYQVYHEFALNNHGAMIRKELNWEEYWRFENEEERIAAIYYDANHKPTGVLFYWISDEVFHIKEMFYLNQEARNGLWNFISAHFSMIYWVKGDIFKNEPLSFLLDDSEITETIEPFFMARIVDVKQFLLEYPFEKPVDPFYFVIEDPIAEWNNGIFALSWDEAGKLSISDRPKGKRISMNIQTLTCLLMNYRRAAYLARIERLEADKKAIELLETTIPDMEAYFSDYF</sequence>
<dbReference type="SUPFAM" id="SSF55729">
    <property type="entry name" value="Acyl-CoA N-acyltransferases (Nat)"/>
    <property type="match status" value="1"/>
</dbReference>
<dbReference type="Pfam" id="PF17668">
    <property type="entry name" value="Acetyltransf_17"/>
    <property type="match status" value="1"/>
</dbReference>
<evidence type="ECO:0000313" key="3">
    <source>
        <dbReference type="Proteomes" id="UP000183700"/>
    </source>
</evidence>
<dbReference type="InterPro" id="IPR000182">
    <property type="entry name" value="GNAT_dom"/>
</dbReference>
<dbReference type="GO" id="GO:0034069">
    <property type="term" value="F:aminoglycoside N-acetyltransferase activity"/>
    <property type="evidence" value="ECO:0007669"/>
    <property type="project" value="TreeGrafter"/>
</dbReference>
<dbReference type="EMBL" id="JXKM01000002">
    <property type="protein sequence ID" value="OJG36821.1"/>
    <property type="molecule type" value="Genomic_DNA"/>
</dbReference>
<keyword evidence="3" id="KW-1185">Reference proteome</keyword>
<gene>
    <name evidence="2" type="ORF">RV00_GL001266</name>
</gene>
<dbReference type="AlphaFoldDB" id="A0A1L8SXQ6"/>
<reference evidence="2 3" key="1">
    <citation type="submission" date="2014-12" db="EMBL/GenBank/DDBJ databases">
        <title>Draft genome sequences of 29 type strains of Enterococci.</title>
        <authorList>
            <person name="Zhong Z."/>
            <person name="Sun Z."/>
            <person name="Liu W."/>
            <person name="Zhang W."/>
            <person name="Zhang H."/>
        </authorList>
    </citation>
    <scope>NUCLEOTIDE SEQUENCE [LARGE SCALE GENOMIC DNA]</scope>
    <source>
        <strain evidence="2 3">DSM 22802</strain>
    </source>
</reference>
<feature type="domain" description="N-acetyltransferase" evidence="1">
    <location>
        <begin position="9"/>
        <end position="165"/>
    </location>
</feature>
<dbReference type="PROSITE" id="PS51186">
    <property type="entry name" value="GNAT"/>
    <property type="match status" value="1"/>
</dbReference>
<dbReference type="Pfam" id="PF13527">
    <property type="entry name" value="Acetyltransf_9"/>
    <property type="match status" value="1"/>
</dbReference>
<keyword evidence="2" id="KW-0808">Transferase</keyword>
<dbReference type="GO" id="GO:0030649">
    <property type="term" value="P:aminoglycoside antibiotic catabolic process"/>
    <property type="evidence" value="ECO:0007669"/>
    <property type="project" value="TreeGrafter"/>
</dbReference>
<dbReference type="InterPro" id="IPR025559">
    <property type="entry name" value="Eis_dom"/>
</dbReference>
<dbReference type="InterPro" id="IPR051554">
    <property type="entry name" value="Acetyltransferase_Eis"/>
</dbReference>
<protein>
    <submittedName>
        <fullName evidence="2">GNAT family acetyltransferase</fullName>
    </submittedName>
</protein>
<organism evidence="2 3">
    <name type="scientific">Enterococcus devriesei</name>
    <dbReference type="NCBI Taxonomy" id="319970"/>
    <lineage>
        <taxon>Bacteria</taxon>
        <taxon>Bacillati</taxon>
        <taxon>Bacillota</taxon>
        <taxon>Bacilli</taxon>
        <taxon>Lactobacillales</taxon>
        <taxon>Enterococcaceae</taxon>
        <taxon>Enterococcus</taxon>
    </lineage>
</organism>
<dbReference type="SUPFAM" id="SSF55718">
    <property type="entry name" value="SCP-like"/>
    <property type="match status" value="1"/>
</dbReference>
<dbReference type="OrthoDB" id="9768284at2"/>
<accession>A0A1L8SXQ6</accession>
<dbReference type="STRING" id="319970.RV00_GL001266"/>
<evidence type="ECO:0000313" key="2">
    <source>
        <dbReference type="EMBL" id="OJG36821.1"/>
    </source>
</evidence>
<dbReference type="Proteomes" id="UP000183700">
    <property type="component" value="Unassembled WGS sequence"/>
</dbReference>
<dbReference type="InterPro" id="IPR036527">
    <property type="entry name" value="SCP2_sterol-bd_dom_sf"/>
</dbReference>
<dbReference type="PANTHER" id="PTHR37817">
    <property type="entry name" value="N-ACETYLTRANSFERASE EIS"/>
    <property type="match status" value="1"/>
</dbReference>
<dbReference type="Gene3D" id="3.40.630.30">
    <property type="match status" value="2"/>
</dbReference>
<dbReference type="InterPro" id="IPR041380">
    <property type="entry name" value="Acetyltransf_17"/>
</dbReference>
<dbReference type="RefSeq" id="WP_071861240.1">
    <property type="nucleotide sequence ID" value="NZ_JBHLVS010000012.1"/>
</dbReference>
<name>A0A1L8SXQ6_9ENTE</name>
<dbReference type="PANTHER" id="PTHR37817:SF1">
    <property type="entry name" value="N-ACETYLTRANSFERASE EIS"/>
    <property type="match status" value="1"/>
</dbReference>
<comment type="caution">
    <text evidence="2">The sequence shown here is derived from an EMBL/GenBank/DDBJ whole genome shotgun (WGS) entry which is preliminary data.</text>
</comment>
<dbReference type="InterPro" id="IPR016181">
    <property type="entry name" value="Acyl_CoA_acyltransferase"/>
</dbReference>
<dbReference type="Pfam" id="PF13530">
    <property type="entry name" value="SCP2_2"/>
    <property type="match status" value="1"/>
</dbReference>
<evidence type="ECO:0000259" key="1">
    <source>
        <dbReference type="PROSITE" id="PS51186"/>
    </source>
</evidence>
<dbReference type="Gene3D" id="3.30.1050.10">
    <property type="entry name" value="SCP2 sterol-binding domain"/>
    <property type="match status" value="1"/>
</dbReference>
<proteinExistence type="predicted"/>